<keyword evidence="8" id="KW-1185">Reference proteome</keyword>
<evidence type="ECO:0000313" key="8">
    <source>
        <dbReference type="Proteomes" id="UP000504615"/>
    </source>
</evidence>
<dbReference type="Pfam" id="PF12832">
    <property type="entry name" value="MFS_1_like"/>
    <property type="match status" value="2"/>
</dbReference>
<evidence type="ECO:0000313" key="9">
    <source>
        <dbReference type="RefSeq" id="XP_025074837.1"/>
    </source>
</evidence>
<dbReference type="InterPro" id="IPR051717">
    <property type="entry name" value="MFS_MFSD6"/>
</dbReference>
<feature type="transmembrane region" description="Helical" evidence="6">
    <location>
        <begin position="79"/>
        <end position="98"/>
    </location>
</feature>
<evidence type="ECO:0000256" key="6">
    <source>
        <dbReference type="SAM" id="Phobius"/>
    </source>
</evidence>
<evidence type="ECO:0000256" key="3">
    <source>
        <dbReference type="ARBA" id="ARBA00022692"/>
    </source>
</evidence>
<dbReference type="GeneID" id="105430126"/>
<feature type="transmembrane region" description="Helical" evidence="6">
    <location>
        <begin position="43"/>
        <end position="67"/>
    </location>
</feature>
<keyword evidence="3 6" id="KW-0812">Transmembrane</keyword>
<dbReference type="PANTHER" id="PTHR16172">
    <property type="entry name" value="MAJOR FACILITATOR SUPERFAMILY DOMAIN-CONTAINING PROTEIN 6-LIKE"/>
    <property type="match status" value="1"/>
</dbReference>
<accession>A0A8N1S9N3</accession>
<feature type="domain" description="Major facilitator superfamily associated" evidence="7">
    <location>
        <begin position="207"/>
        <end position="328"/>
    </location>
</feature>
<comment type="similarity">
    <text evidence="2">Belongs to the major facilitator superfamily. MFSD6 family.</text>
</comment>
<dbReference type="PANTHER" id="PTHR16172:SF37">
    <property type="entry name" value="RE36877P"/>
    <property type="match status" value="1"/>
</dbReference>
<evidence type="ECO:0000256" key="1">
    <source>
        <dbReference type="ARBA" id="ARBA00004141"/>
    </source>
</evidence>
<keyword evidence="4 6" id="KW-1133">Transmembrane helix</keyword>
<feature type="transmembrane region" description="Helical" evidence="6">
    <location>
        <begin position="329"/>
        <end position="350"/>
    </location>
</feature>
<proteinExistence type="inferred from homology"/>
<keyword evidence="5 6" id="KW-0472">Membrane</keyword>
<dbReference type="SUPFAM" id="SSF103473">
    <property type="entry name" value="MFS general substrate transporter"/>
    <property type="match status" value="2"/>
</dbReference>
<feature type="transmembrane region" description="Helical" evidence="6">
    <location>
        <begin position="236"/>
        <end position="261"/>
    </location>
</feature>
<evidence type="ECO:0000256" key="2">
    <source>
        <dbReference type="ARBA" id="ARBA00005241"/>
    </source>
</evidence>
<reference evidence="9" key="1">
    <citation type="submission" date="2025-08" db="UniProtKB">
        <authorList>
            <consortium name="RefSeq"/>
        </authorList>
    </citation>
    <scope>IDENTIFICATION</scope>
</reference>
<dbReference type="OrthoDB" id="10029266at2759"/>
<evidence type="ECO:0000259" key="7">
    <source>
        <dbReference type="Pfam" id="PF12832"/>
    </source>
</evidence>
<feature type="transmembrane region" description="Helical" evidence="6">
    <location>
        <begin position="204"/>
        <end position="224"/>
    </location>
</feature>
<name>A0A8N1S9N3_9HYME</name>
<dbReference type="AlphaFoldDB" id="A0A8N1S9N3"/>
<dbReference type="Proteomes" id="UP000504615">
    <property type="component" value="Unplaced"/>
</dbReference>
<evidence type="ECO:0000256" key="5">
    <source>
        <dbReference type="ARBA" id="ARBA00023136"/>
    </source>
</evidence>
<dbReference type="RefSeq" id="XP_025074837.1">
    <property type="nucleotide sequence ID" value="XM_025219052.1"/>
</dbReference>
<feature type="transmembrane region" description="Helical" evidence="6">
    <location>
        <begin position="20"/>
        <end position="37"/>
    </location>
</feature>
<dbReference type="Gene3D" id="1.20.1250.20">
    <property type="entry name" value="MFS general substrate transporter like domains"/>
    <property type="match status" value="2"/>
</dbReference>
<evidence type="ECO:0000256" key="4">
    <source>
        <dbReference type="ARBA" id="ARBA00022989"/>
    </source>
</evidence>
<gene>
    <name evidence="9" type="primary">LOC105430126</name>
</gene>
<dbReference type="InterPro" id="IPR024989">
    <property type="entry name" value="MFS_assoc_dom"/>
</dbReference>
<dbReference type="GO" id="GO:0016020">
    <property type="term" value="C:membrane"/>
    <property type="evidence" value="ECO:0007669"/>
    <property type="project" value="UniProtKB-SubCell"/>
</dbReference>
<organism evidence="8 9">
    <name type="scientific">Pogonomyrmex barbatus</name>
    <name type="common">red harvester ant</name>
    <dbReference type="NCBI Taxonomy" id="144034"/>
    <lineage>
        <taxon>Eukaryota</taxon>
        <taxon>Metazoa</taxon>
        <taxon>Ecdysozoa</taxon>
        <taxon>Arthropoda</taxon>
        <taxon>Hexapoda</taxon>
        <taxon>Insecta</taxon>
        <taxon>Pterygota</taxon>
        <taxon>Neoptera</taxon>
        <taxon>Endopterygota</taxon>
        <taxon>Hymenoptera</taxon>
        <taxon>Apocrita</taxon>
        <taxon>Aculeata</taxon>
        <taxon>Formicoidea</taxon>
        <taxon>Formicidae</taxon>
        <taxon>Myrmicinae</taxon>
        <taxon>Pogonomyrmex</taxon>
    </lineage>
</organism>
<dbReference type="InterPro" id="IPR036259">
    <property type="entry name" value="MFS_trans_sf"/>
</dbReference>
<protein>
    <submittedName>
        <fullName evidence="9">Uncharacterized protein LOC105430126</fullName>
    </submittedName>
</protein>
<sequence>MCCYLNMKINYSQLPIKAHYFFFMAAMGPIVPYLSVYGKQLGVSSVVIGSIVAILPIAYLIATIIFGYIADYFNTWRKAIFVTILVLTTVFYIFLYFLPSIPEPILSDHPFQNVSCESLQPCDESYYASKVASCNDTKILYVIGCARIQIFPHDYLFMQSKKNHIFVTAAANVELDKYIKRRLVFIRYVEDLAMMTGYMSEVKLIEGLIVAAAFLGSKIIFFFMAGKILRKFGYGYTLTFTFACYMIRLILISVVPTPWYIVLVEVILQGPSYALNYSTIVMYASIISPHGTSATVQGITAGMKEGVGYAIGGFTAGILYRKIGGRITLRIYAGLAGLCMLMFFVIYTLYLKQKILDTKHNVEWRKPDDAQRHCVVAET</sequence>
<feature type="domain" description="Major facilitator superfamily associated" evidence="7">
    <location>
        <begin position="16"/>
        <end position="135"/>
    </location>
</feature>
<comment type="subcellular location">
    <subcellularLocation>
        <location evidence="1">Membrane</location>
        <topology evidence="1">Multi-pass membrane protein</topology>
    </subcellularLocation>
</comment>